<feature type="transmembrane region" description="Helical" evidence="1">
    <location>
        <begin position="23"/>
        <end position="44"/>
    </location>
</feature>
<accession>A0ABR3FWK2</accession>
<name>A0ABR3FWK2_9AGAR</name>
<evidence type="ECO:0000313" key="3">
    <source>
        <dbReference type="Proteomes" id="UP001465976"/>
    </source>
</evidence>
<keyword evidence="1" id="KW-1133">Transmembrane helix</keyword>
<feature type="transmembrane region" description="Helical" evidence="1">
    <location>
        <begin position="137"/>
        <end position="157"/>
    </location>
</feature>
<evidence type="ECO:0000256" key="1">
    <source>
        <dbReference type="SAM" id="Phobius"/>
    </source>
</evidence>
<proteinExistence type="predicted"/>
<gene>
    <name evidence="2" type="ORF">V5O48_002133</name>
</gene>
<keyword evidence="1" id="KW-0472">Membrane</keyword>
<comment type="caution">
    <text evidence="2">The sequence shown here is derived from an EMBL/GenBank/DDBJ whole genome shotgun (WGS) entry which is preliminary data.</text>
</comment>
<keyword evidence="1" id="KW-0812">Transmembrane</keyword>
<dbReference type="SUPFAM" id="SSF103473">
    <property type="entry name" value="MFS general substrate transporter"/>
    <property type="match status" value="1"/>
</dbReference>
<protein>
    <recommendedName>
        <fullName evidence="4">Major facilitator superfamily (MFS) profile domain-containing protein</fullName>
    </recommendedName>
</protein>
<sequence length="172" mass="18094">MFNGAAFFSGLILGYLSDKSSPWLLALSNLTFTSLATFVLWGIFSTTFGGLLAFGTVYGLLAGGWSSLWSSFIRPLASEDPRVVTLVFGYLGLSRGIGNILSTPISTALSTHSNTSSAALSHGTTGFAVDDGRYEKMIVYAGTCFAGAALVSVAGWVGDRKSRSREVARLGN</sequence>
<evidence type="ECO:0008006" key="4">
    <source>
        <dbReference type="Google" id="ProtNLM"/>
    </source>
</evidence>
<reference evidence="2 3" key="1">
    <citation type="submission" date="2024-02" db="EMBL/GenBank/DDBJ databases">
        <title>A draft genome for the cacao thread blight pathogen Marasmius crinis-equi.</title>
        <authorList>
            <person name="Cohen S.P."/>
            <person name="Baruah I.K."/>
            <person name="Amoako-Attah I."/>
            <person name="Bukari Y."/>
            <person name="Meinhardt L.W."/>
            <person name="Bailey B.A."/>
        </authorList>
    </citation>
    <scope>NUCLEOTIDE SEQUENCE [LARGE SCALE GENOMIC DNA]</scope>
    <source>
        <strain evidence="2 3">GH-76</strain>
    </source>
</reference>
<organism evidence="2 3">
    <name type="scientific">Marasmius crinis-equi</name>
    <dbReference type="NCBI Taxonomy" id="585013"/>
    <lineage>
        <taxon>Eukaryota</taxon>
        <taxon>Fungi</taxon>
        <taxon>Dikarya</taxon>
        <taxon>Basidiomycota</taxon>
        <taxon>Agaricomycotina</taxon>
        <taxon>Agaricomycetes</taxon>
        <taxon>Agaricomycetidae</taxon>
        <taxon>Agaricales</taxon>
        <taxon>Marasmiineae</taxon>
        <taxon>Marasmiaceae</taxon>
        <taxon>Marasmius</taxon>
    </lineage>
</organism>
<keyword evidence="3" id="KW-1185">Reference proteome</keyword>
<dbReference type="Proteomes" id="UP001465976">
    <property type="component" value="Unassembled WGS sequence"/>
</dbReference>
<dbReference type="InterPro" id="IPR036259">
    <property type="entry name" value="MFS_trans_sf"/>
</dbReference>
<feature type="transmembrane region" description="Helical" evidence="1">
    <location>
        <begin position="51"/>
        <end position="72"/>
    </location>
</feature>
<dbReference type="EMBL" id="JBAHYK010000045">
    <property type="protein sequence ID" value="KAL0579886.1"/>
    <property type="molecule type" value="Genomic_DNA"/>
</dbReference>
<evidence type="ECO:0000313" key="2">
    <source>
        <dbReference type="EMBL" id="KAL0579886.1"/>
    </source>
</evidence>